<name>A0ABP7Q8A4_9SPHI</name>
<organism evidence="2 3">
    <name type="scientific">Mucilaginibacter dorajii</name>
    <dbReference type="NCBI Taxonomy" id="692994"/>
    <lineage>
        <taxon>Bacteria</taxon>
        <taxon>Pseudomonadati</taxon>
        <taxon>Bacteroidota</taxon>
        <taxon>Sphingobacteriia</taxon>
        <taxon>Sphingobacteriales</taxon>
        <taxon>Sphingobacteriaceae</taxon>
        <taxon>Mucilaginibacter</taxon>
    </lineage>
</organism>
<evidence type="ECO:0000313" key="2">
    <source>
        <dbReference type="EMBL" id="GAA3978225.1"/>
    </source>
</evidence>
<evidence type="ECO:0000256" key="1">
    <source>
        <dbReference type="SAM" id="Phobius"/>
    </source>
</evidence>
<keyword evidence="1" id="KW-0812">Transmembrane</keyword>
<keyword evidence="1" id="KW-1133">Transmembrane helix</keyword>
<accession>A0ABP7Q8A4</accession>
<reference evidence="3" key="1">
    <citation type="journal article" date="2019" name="Int. J. Syst. Evol. Microbiol.">
        <title>The Global Catalogue of Microorganisms (GCM) 10K type strain sequencing project: providing services to taxonomists for standard genome sequencing and annotation.</title>
        <authorList>
            <consortium name="The Broad Institute Genomics Platform"/>
            <consortium name="The Broad Institute Genome Sequencing Center for Infectious Disease"/>
            <person name="Wu L."/>
            <person name="Ma J."/>
        </authorList>
    </citation>
    <scope>NUCLEOTIDE SEQUENCE [LARGE SCALE GENOMIC DNA]</scope>
    <source>
        <strain evidence="3">JCM 16601</strain>
    </source>
</reference>
<sequence>MVKREGLNLLKAKPYTLFKVVSLTVSFVAANIIAESSLQSPGVMLLMSARSNALPLRISNNIGEKVIMVYMFCHYSALLLYGIYTVKCLAHFTIQNDVYRIYQDIRK</sequence>
<feature type="transmembrane region" description="Helical" evidence="1">
    <location>
        <begin position="20"/>
        <end position="46"/>
    </location>
</feature>
<keyword evidence="3" id="KW-1185">Reference proteome</keyword>
<evidence type="ECO:0000313" key="3">
    <source>
        <dbReference type="Proteomes" id="UP001500742"/>
    </source>
</evidence>
<dbReference type="EMBL" id="BAAAZC010000023">
    <property type="protein sequence ID" value="GAA3978225.1"/>
    <property type="molecule type" value="Genomic_DNA"/>
</dbReference>
<keyword evidence="1" id="KW-0472">Membrane</keyword>
<proteinExistence type="predicted"/>
<feature type="transmembrane region" description="Helical" evidence="1">
    <location>
        <begin position="67"/>
        <end position="84"/>
    </location>
</feature>
<gene>
    <name evidence="2" type="ORF">GCM10022210_31430</name>
</gene>
<comment type="caution">
    <text evidence="2">The sequence shown here is derived from an EMBL/GenBank/DDBJ whole genome shotgun (WGS) entry which is preliminary data.</text>
</comment>
<protein>
    <submittedName>
        <fullName evidence="2">Uncharacterized protein</fullName>
    </submittedName>
</protein>
<dbReference type="Proteomes" id="UP001500742">
    <property type="component" value="Unassembled WGS sequence"/>
</dbReference>